<dbReference type="PANTHER" id="PTHR40265">
    <property type="entry name" value="BLL2707 PROTEIN"/>
    <property type="match status" value="1"/>
</dbReference>
<dbReference type="SUPFAM" id="SSF54593">
    <property type="entry name" value="Glyoxalase/Bleomycin resistance protein/Dihydroxybiphenyl dioxygenase"/>
    <property type="match status" value="1"/>
</dbReference>
<dbReference type="Pfam" id="PF13468">
    <property type="entry name" value="Glyoxalase_3"/>
    <property type="match status" value="1"/>
</dbReference>
<dbReference type="EMBL" id="CP000463">
    <property type="protein sequence ID" value="ABJ06538.1"/>
    <property type="molecule type" value="Genomic_DNA"/>
</dbReference>
<dbReference type="InterPro" id="IPR029068">
    <property type="entry name" value="Glyas_Bleomycin-R_OHBP_Dase"/>
</dbReference>
<dbReference type="AlphaFoldDB" id="Q07NE6"/>
<dbReference type="OrthoDB" id="9812467at2"/>
<dbReference type="PANTHER" id="PTHR40265:SF1">
    <property type="entry name" value="GLYOXALASE-LIKE DOMAIN-CONTAINING PROTEIN"/>
    <property type="match status" value="1"/>
</dbReference>
<dbReference type="eggNOG" id="COG0346">
    <property type="taxonomic scope" value="Bacteria"/>
</dbReference>
<feature type="domain" description="Glyoxalase-like" evidence="1">
    <location>
        <begin position="5"/>
        <end position="187"/>
    </location>
</feature>
<dbReference type="HOGENOM" id="CLU_072991_2_0_5"/>
<protein>
    <recommendedName>
        <fullName evidence="1">Glyoxalase-like domain-containing protein</fullName>
    </recommendedName>
</protein>
<gene>
    <name evidence="2" type="ordered locus">RPE_2600</name>
</gene>
<name>Q07NE6_RHOP5</name>
<dbReference type="STRING" id="316055.RPE_2600"/>
<dbReference type="KEGG" id="rpe:RPE_2600"/>
<proteinExistence type="predicted"/>
<dbReference type="Gene3D" id="3.10.180.10">
    <property type="entry name" value="2,3-Dihydroxybiphenyl 1,2-Dioxygenase, domain 1"/>
    <property type="match status" value="1"/>
</dbReference>
<organism evidence="2">
    <name type="scientific">Rhodopseudomonas palustris (strain BisA53)</name>
    <dbReference type="NCBI Taxonomy" id="316055"/>
    <lineage>
        <taxon>Bacteria</taxon>
        <taxon>Pseudomonadati</taxon>
        <taxon>Pseudomonadota</taxon>
        <taxon>Alphaproteobacteria</taxon>
        <taxon>Hyphomicrobiales</taxon>
        <taxon>Nitrobacteraceae</taxon>
        <taxon>Rhodopseudomonas</taxon>
    </lineage>
</organism>
<evidence type="ECO:0000259" key="1">
    <source>
        <dbReference type="Pfam" id="PF13468"/>
    </source>
</evidence>
<evidence type="ECO:0000313" key="2">
    <source>
        <dbReference type="EMBL" id="ABJ06538.1"/>
    </source>
</evidence>
<reference evidence="2" key="1">
    <citation type="submission" date="2006-09" db="EMBL/GenBank/DDBJ databases">
        <title>Complete sequence of Rhodopseudomonas palustris BisA53.</title>
        <authorList>
            <consortium name="US DOE Joint Genome Institute"/>
            <person name="Copeland A."/>
            <person name="Lucas S."/>
            <person name="Lapidus A."/>
            <person name="Barry K."/>
            <person name="Detter J.C."/>
            <person name="Glavina del Rio T."/>
            <person name="Hammon N."/>
            <person name="Israni S."/>
            <person name="Dalin E."/>
            <person name="Tice H."/>
            <person name="Pitluck S."/>
            <person name="Chain P."/>
            <person name="Malfatti S."/>
            <person name="Shin M."/>
            <person name="Vergez L."/>
            <person name="Schmutz J."/>
            <person name="Larimer F."/>
            <person name="Land M."/>
            <person name="Hauser L."/>
            <person name="Pelletier D.A."/>
            <person name="Kyrpides N."/>
            <person name="Kim E."/>
            <person name="Harwood C.S."/>
            <person name="Oda Y."/>
            <person name="Richardson P."/>
        </authorList>
    </citation>
    <scope>NUCLEOTIDE SEQUENCE [LARGE SCALE GENOMIC DNA]</scope>
    <source>
        <strain evidence="2">BisA53</strain>
    </source>
</reference>
<sequence>MSRGLDHIVHAVYDLDAAAAFYARAGFSVGMRNQHPWGTHNRIVQLQDSYIEILCVAEPDNILPHAARAFSFGAFQRDFLATGQGLSMLLMQSHDAQSDARAFAAAGFGDFDALDFAREGRLPDGSSVKLAFSLAFAVDPASKRAEFGTCQHHHPENFWNADLQRHANGAIRVEAVMLVADNPSDHHIFLGALTDVRDLHSSSLGVAARTTGGAVEILEPVTFHDEFGVSLEAEGQGMAFAGLRIAVDDIDATAALLQAAGVGFAHRGGRLVLPPAEAFGATLVFAPCGEG</sequence>
<accession>Q07NE6</accession>
<dbReference type="InterPro" id="IPR025870">
    <property type="entry name" value="Glyoxalase-like_dom"/>
</dbReference>